<evidence type="ECO:0000256" key="1">
    <source>
        <dbReference type="SAM" id="MobiDB-lite"/>
    </source>
</evidence>
<accession>A0A2N9JH94</accession>
<feature type="transmembrane region" description="Helical" evidence="2">
    <location>
        <begin position="115"/>
        <end position="133"/>
    </location>
</feature>
<protein>
    <recommendedName>
        <fullName evidence="5">DUF308 domain-containing protein</fullName>
    </recommendedName>
</protein>
<proteinExistence type="predicted"/>
<evidence type="ECO:0000313" key="4">
    <source>
        <dbReference type="Proteomes" id="UP000238164"/>
    </source>
</evidence>
<keyword evidence="2" id="KW-1133">Transmembrane helix</keyword>
<dbReference type="Proteomes" id="UP000238164">
    <property type="component" value="Chromosome 1"/>
</dbReference>
<evidence type="ECO:0000256" key="2">
    <source>
        <dbReference type="SAM" id="Phobius"/>
    </source>
</evidence>
<keyword evidence="4" id="KW-1185">Reference proteome</keyword>
<dbReference type="RefSeq" id="WP_105186183.1">
    <property type="nucleotide sequence ID" value="NZ_BAAAGO010000021.1"/>
</dbReference>
<name>A0A2N9JH94_9ACTN</name>
<feature type="compositionally biased region" description="Basic and acidic residues" evidence="1">
    <location>
        <begin position="1"/>
        <end position="20"/>
    </location>
</feature>
<keyword evidence="2" id="KW-0472">Membrane</keyword>
<evidence type="ECO:0000313" key="3">
    <source>
        <dbReference type="EMBL" id="SPD87455.1"/>
    </source>
</evidence>
<feature type="region of interest" description="Disordered" evidence="1">
    <location>
        <begin position="1"/>
        <end position="86"/>
    </location>
</feature>
<dbReference type="EMBL" id="LT985188">
    <property type="protein sequence ID" value="SPD87455.1"/>
    <property type="molecule type" value="Genomic_DNA"/>
</dbReference>
<evidence type="ECO:0008006" key="5">
    <source>
        <dbReference type="Google" id="ProtNLM"/>
    </source>
</evidence>
<feature type="transmembrane region" description="Helical" evidence="2">
    <location>
        <begin position="90"/>
        <end position="109"/>
    </location>
</feature>
<dbReference type="KEGG" id="mgg:MPLG2_2425"/>
<organism evidence="3 4">
    <name type="scientific">Micropruina glycogenica</name>
    <dbReference type="NCBI Taxonomy" id="75385"/>
    <lineage>
        <taxon>Bacteria</taxon>
        <taxon>Bacillati</taxon>
        <taxon>Actinomycetota</taxon>
        <taxon>Actinomycetes</taxon>
        <taxon>Propionibacteriales</taxon>
        <taxon>Nocardioidaceae</taxon>
        <taxon>Micropruina</taxon>
    </lineage>
</organism>
<gene>
    <name evidence="3" type="ORF">MPLG2_2425</name>
</gene>
<dbReference type="AlphaFoldDB" id="A0A2N9JH94"/>
<sequence>MNSRDADNARFEELMAHEFPEGLIPADRSRRLPDPPSAEPAAEPDAPPPPVEADDVPADNGFRSWAPPDEPDEPFVPPPRPPSRRWTAEGISGAVLVVVPVLLVLLSAAGVRLPAFVSTLGGLGFVVGVALLLHRLRKRPPVDGDGAVL</sequence>
<keyword evidence="2" id="KW-0812">Transmembrane</keyword>
<reference evidence="3 4" key="1">
    <citation type="submission" date="2018-02" db="EMBL/GenBank/DDBJ databases">
        <authorList>
            <person name="Cohen D.B."/>
            <person name="Kent A.D."/>
        </authorList>
    </citation>
    <scope>NUCLEOTIDE SEQUENCE [LARGE SCALE GENOMIC DNA]</scope>
    <source>
        <strain evidence="3">1</strain>
    </source>
</reference>